<gene>
    <name evidence="1" type="ORF">VA596_15540</name>
</gene>
<dbReference type="Proteomes" id="UP001304298">
    <property type="component" value="Unassembled WGS sequence"/>
</dbReference>
<keyword evidence="2" id="KW-1185">Reference proteome</keyword>
<protein>
    <submittedName>
        <fullName evidence="1">Uncharacterized protein</fullName>
    </submittedName>
</protein>
<organism evidence="1 2">
    <name type="scientific">Amycolatopsis heterodermiae</name>
    <dbReference type="NCBI Taxonomy" id="3110235"/>
    <lineage>
        <taxon>Bacteria</taxon>
        <taxon>Bacillati</taxon>
        <taxon>Actinomycetota</taxon>
        <taxon>Actinomycetes</taxon>
        <taxon>Pseudonocardiales</taxon>
        <taxon>Pseudonocardiaceae</taxon>
        <taxon>Amycolatopsis</taxon>
    </lineage>
</organism>
<sequence length="113" mass="12243">MRREAPWRCPAVERNGMLRTAALLGVPIALMAVIAATTTGVASAASPGLVFRPGWTMGWSTTTVQVFHRRAVVSTQGEVKQVIVITTSTIRKITFTWRTAPPSPPAASWVMRP</sequence>
<dbReference type="EMBL" id="JAYFSI010000002">
    <property type="protein sequence ID" value="MEA5360961.1"/>
    <property type="molecule type" value="Genomic_DNA"/>
</dbReference>
<evidence type="ECO:0000313" key="2">
    <source>
        <dbReference type="Proteomes" id="UP001304298"/>
    </source>
</evidence>
<reference evidence="1 2" key="1">
    <citation type="submission" date="2023-12" db="EMBL/GenBank/DDBJ databases">
        <title>Amycolatopsis sp. V23-08.</title>
        <authorList>
            <person name="Somphong A."/>
        </authorList>
    </citation>
    <scope>NUCLEOTIDE SEQUENCE [LARGE SCALE GENOMIC DNA]</scope>
    <source>
        <strain evidence="1 2">V23-08</strain>
    </source>
</reference>
<name>A0ABU5R419_9PSEU</name>
<comment type="caution">
    <text evidence="1">The sequence shown here is derived from an EMBL/GenBank/DDBJ whole genome shotgun (WGS) entry which is preliminary data.</text>
</comment>
<proteinExistence type="predicted"/>
<evidence type="ECO:0000313" key="1">
    <source>
        <dbReference type="EMBL" id="MEA5360961.1"/>
    </source>
</evidence>
<accession>A0ABU5R419</accession>
<dbReference type="RefSeq" id="WP_323327562.1">
    <property type="nucleotide sequence ID" value="NZ_JAYFSI010000002.1"/>
</dbReference>